<reference evidence="2 3" key="1">
    <citation type="submission" date="2016-11" db="EMBL/GenBank/DDBJ databases">
        <title>The macronuclear genome of Stentor coeruleus: a giant cell with tiny introns.</title>
        <authorList>
            <person name="Slabodnick M."/>
            <person name="Ruby J.G."/>
            <person name="Reiff S.B."/>
            <person name="Swart E.C."/>
            <person name="Gosai S."/>
            <person name="Prabakaran S."/>
            <person name="Witkowska E."/>
            <person name="Larue G.E."/>
            <person name="Fisher S."/>
            <person name="Freeman R.M."/>
            <person name="Gunawardena J."/>
            <person name="Chu W."/>
            <person name="Stover N.A."/>
            <person name="Gregory B.D."/>
            <person name="Nowacki M."/>
            <person name="Derisi J."/>
            <person name="Roy S.W."/>
            <person name="Marshall W.F."/>
            <person name="Sood P."/>
        </authorList>
    </citation>
    <scope>NUCLEOTIDE SEQUENCE [LARGE SCALE GENOMIC DNA]</scope>
    <source>
        <strain evidence="2">WM001</strain>
    </source>
</reference>
<dbReference type="SUPFAM" id="SSF82185">
    <property type="entry name" value="Histone H3 K4-specific methyltransferase SET7/9 N-terminal domain"/>
    <property type="match status" value="2"/>
</dbReference>
<dbReference type="Gene3D" id="2.20.110.10">
    <property type="entry name" value="Histone H3 K4-specific methyltransferase SET7/9 N-terminal domain"/>
    <property type="match status" value="4"/>
</dbReference>
<evidence type="ECO:0000256" key="1">
    <source>
        <dbReference type="ARBA" id="ARBA00022737"/>
    </source>
</evidence>
<dbReference type="OrthoDB" id="296831at2759"/>
<dbReference type="AlphaFoldDB" id="A0A1R2BAV9"/>
<sequence length="395" mass="45732">MGSCFCCHGKNDDSEIEIFVSGQNASLKSEINLDQSLEMHIEDINSKSENSKGLYELDLDVNKEIKAQALVRGYLSRSKFKIKKNHLRYNNHIENQKNNSEEKFICNLQRGNTIRQLNEVPVDMYLSYFNSQVVSLRFKLGDFVCKKLEKFYKSVKEYRNYILMEDESIYSGEFNILNERYGYGTCIKKSGSFYEGFWERDKQNGHGRLIHGNCEVYEGGWLDNEAHGYGFYIDVNDNRYEGDWEYNKKHGNGNEILSDGTKYQGSYINGQKDGFGKLEKSDGSIYEGEFKNGQFNGNGTLTLDDWKKIGEWKDNLMNGKGKIIWNDGRIYEGDIVNNIIHGYGVFIWPDKRKYEGYWINGKKDGKGLYTTTLGLRETECKEGKMIKFISVDNKN</sequence>
<dbReference type="Proteomes" id="UP000187209">
    <property type="component" value="Unassembled WGS sequence"/>
</dbReference>
<dbReference type="PANTHER" id="PTHR23084">
    <property type="entry name" value="PHOSPHATIDYLINOSITOL-4-PHOSPHATE 5-KINASE RELATED"/>
    <property type="match status" value="1"/>
</dbReference>
<organism evidence="2 3">
    <name type="scientific">Stentor coeruleus</name>
    <dbReference type="NCBI Taxonomy" id="5963"/>
    <lineage>
        <taxon>Eukaryota</taxon>
        <taxon>Sar</taxon>
        <taxon>Alveolata</taxon>
        <taxon>Ciliophora</taxon>
        <taxon>Postciliodesmatophora</taxon>
        <taxon>Heterotrichea</taxon>
        <taxon>Heterotrichida</taxon>
        <taxon>Stentoridae</taxon>
        <taxon>Stentor</taxon>
    </lineage>
</organism>
<dbReference type="InterPro" id="IPR003409">
    <property type="entry name" value="MORN"/>
</dbReference>
<dbReference type="Pfam" id="PF02493">
    <property type="entry name" value="MORN"/>
    <property type="match status" value="8"/>
</dbReference>
<comment type="caution">
    <text evidence="2">The sequence shown here is derived from an EMBL/GenBank/DDBJ whole genome shotgun (WGS) entry which is preliminary data.</text>
</comment>
<dbReference type="EMBL" id="MPUH01000786">
    <property type="protein sequence ID" value="OMJ73933.1"/>
    <property type="molecule type" value="Genomic_DNA"/>
</dbReference>
<keyword evidence="1" id="KW-0677">Repeat</keyword>
<proteinExistence type="predicted"/>
<evidence type="ECO:0008006" key="4">
    <source>
        <dbReference type="Google" id="ProtNLM"/>
    </source>
</evidence>
<name>A0A1R2BAV9_9CILI</name>
<accession>A0A1R2BAV9</accession>
<gene>
    <name evidence="2" type="ORF">SteCoe_27277</name>
</gene>
<evidence type="ECO:0000313" key="3">
    <source>
        <dbReference type="Proteomes" id="UP000187209"/>
    </source>
</evidence>
<dbReference type="SMART" id="SM00698">
    <property type="entry name" value="MORN"/>
    <property type="match status" value="9"/>
</dbReference>
<dbReference type="PANTHER" id="PTHR23084:SF179">
    <property type="entry name" value="OS10G0565000 PROTEIN"/>
    <property type="match status" value="1"/>
</dbReference>
<evidence type="ECO:0000313" key="2">
    <source>
        <dbReference type="EMBL" id="OMJ73933.1"/>
    </source>
</evidence>
<dbReference type="PROSITE" id="PS50096">
    <property type="entry name" value="IQ"/>
    <property type="match status" value="1"/>
</dbReference>
<keyword evidence="3" id="KW-1185">Reference proteome</keyword>
<protein>
    <recommendedName>
        <fullName evidence="4">MORN repeat protein</fullName>
    </recommendedName>
</protein>